<protein>
    <submittedName>
        <fullName evidence="1">Uncharacterized protein</fullName>
    </submittedName>
</protein>
<reference evidence="2" key="1">
    <citation type="journal article" date="2022" name="Mol. Ecol. Resour.">
        <title>The genomes of chicory, endive, great burdock and yacon provide insights into Asteraceae palaeo-polyploidization history and plant inulin production.</title>
        <authorList>
            <person name="Fan W."/>
            <person name="Wang S."/>
            <person name="Wang H."/>
            <person name="Wang A."/>
            <person name="Jiang F."/>
            <person name="Liu H."/>
            <person name="Zhao H."/>
            <person name="Xu D."/>
            <person name="Zhang Y."/>
        </authorList>
    </citation>
    <scope>NUCLEOTIDE SEQUENCE [LARGE SCALE GENOMIC DNA]</scope>
    <source>
        <strain evidence="2">cv. Niubang</strain>
    </source>
</reference>
<dbReference type="Proteomes" id="UP001055879">
    <property type="component" value="Linkage Group LG13"/>
</dbReference>
<sequence>MAVVAYDKWGKGDVIGGGCGGPDRKSNLFHTPVSPSMKNINHFHGPNHTFQITKIPKTIMVTHYNPHSPKP</sequence>
<reference evidence="1 2" key="2">
    <citation type="journal article" date="2022" name="Mol. Ecol. Resour.">
        <title>The genomes of chicory, endive, great burdock and yacon provide insights into Asteraceae paleo-polyploidization history and plant inulin production.</title>
        <authorList>
            <person name="Fan W."/>
            <person name="Wang S."/>
            <person name="Wang H."/>
            <person name="Wang A."/>
            <person name="Jiang F."/>
            <person name="Liu H."/>
            <person name="Zhao H."/>
            <person name="Xu D."/>
            <person name="Zhang Y."/>
        </authorList>
    </citation>
    <scope>NUCLEOTIDE SEQUENCE [LARGE SCALE GENOMIC DNA]</scope>
    <source>
        <strain evidence="2">cv. Niubang</strain>
    </source>
</reference>
<name>A0ACB8Y7Y3_ARCLA</name>
<evidence type="ECO:0000313" key="1">
    <source>
        <dbReference type="EMBL" id="KAI3680896.1"/>
    </source>
</evidence>
<dbReference type="EMBL" id="CM042059">
    <property type="protein sequence ID" value="KAI3680896.1"/>
    <property type="molecule type" value="Genomic_DNA"/>
</dbReference>
<proteinExistence type="predicted"/>
<comment type="caution">
    <text evidence="1">The sequence shown here is derived from an EMBL/GenBank/DDBJ whole genome shotgun (WGS) entry which is preliminary data.</text>
</comment>
<keyword evidence="2" id="KW-1185">Reference proteome</keyword>
<organism evidence="1 2">
    <name type="scientific">Arctium lappa</name>
    <name type="common">Greater burdock</name>
    <name type="synonym">Lappa major</name>
    <dbReference type="NCBI Taxonomy" id="4217"/>
    <lineage>
        <taxon>Eukaryota</taxon>
        <taxon>Viridiplantae</taxon>
        <taxon>Streptophyta</taxon>
        <taxon>Embryophyta</taxon>
        <taxon>Tracheophyta</taxon>
        <taxon>Spermatophyta</taxon>
        <taxon>Magnoliopsida</taxon>
        <taxon>eudicotyledons</taxon>
        <taxon>Gunneridae</taxon>
        <taxon>Pentapetalae</taxon>
        <taxon>asterids</taxon>
        <taxon>campanulids</taxon>
        <taxon>Asterales</taxon>
        <taxon>Asteraceae</taxon>
        <taxon>Carduoideae</taxon>
        <taxon>Cardueae</taxon>
        <taxon>Arctiinae</taxon>
        <taxon>Arctium</taxon>
    </lineage>
</organism>
<evidence type="ECO:0000313" key="2">
    <source>
        <dbReference type="Proteomes" id="UP001055879"/>
    </source>
</evidence>
<gene>
    <name evidence="1" type="ORF">L6452_35675</name>
</gene>
<accession>A0ACB8Y7Y3</accession>